<feature type="transmembrane region" description="Helical" evidence="1">
    <location>
        <begin position="20"/>
        <end position="48"/>
    </location>
</feature>
<dbReference type="EMBL" id="JACEIQ010000001">
    <property type="protein sequence ID" value="MBA4493117.1"/>
    <property type="molecule type" value="Genomic_DNA"/>
</dbReference>
<gene>
    <name evidence="3" type="ORF">H1191_02160</name>
</gene>
<protein>
    <submittedName>
        <fullName evidence="3">DUF4395 domain-containing protein</fullName>
    </submittedName>
</protein>
<evidence type="ECO:0000313" key="3">
    <source>
        <dbReference type="EMBL" id="MBA4493117.1"/>
    </source>
</evidence>
<proteinExistence type="predicted"/>
<evidence type="ECO:0000259" key="2">
    <source>
        <dbReference type="Pfam" id="PF14340"/>
    </source>
</evidence>
<reference evidence="3 4" key="1">
    <citation type="submission" date="2020-07" db="EMBL/GenBank/DDBJ databases">
        <authorList>
            <person name="Feng H."/>
        </authorList>
    </citation>
    <scope>NUCLEOTIDE SEQUENCE [LARGE SCALE GENOMIC DNA]</scope>
    <source>
        <strain evidence="4">s-10</strain>
    </source>
</reference>
<sequence>MFDLKEIPVPYVRANQWFTVLSVTAALLLSLPAILLIPLLVGVYSLLFKQNPIFSLTRPFLKKPLSSYAKEDGDQQRFNQWISVICLGLGSFGFFFGFPIVGYIFSIMVATASLVAIMGFCIGCFIRYQYLQWKHRRQFKS</sequence>
<dbReference type="Pfam" id="PF14340">
    <property type="entry name" value="DUF4395"/>
    <property type="match status" value="1"/>
</dbReference>
<dbReference type="PIRSF" id="PIRSF030042">
    <property type="entry name" value="UCP030042"/>
    <property type="match status" value="1"/>
</dbReference>
<feature type="domain" description="DUF4395" evidence="2">
    <location>
        <begin position="7"/>
        <end position="131"/>
    </location>
</feature>
<dbReference type="AlphaFoldDB" id="A0A7W1WNH5"/>
<dbReference type="RefSeq" id="WP_181750326.1">
    <property type="nucleotide sequence ID" value="NZ_JACEIQ010000001.1"/>
</dbReference>
<accession>A0A7W1WNH5</accession>
<feature type="transmembrane region" description="Helical" evidence="1">
    <location>
        <begin position="104"/>
        <end position="128"/>
    </location>
</feature>
<dbReference type="InterPro" id="IPR016942">
    <property type="entry name" value="UCP030042"/>
</dbReference>
<keyword evidence="4" id="KW-1185">Reference proteome</keyword>
<feature type="transmembrane region" description="Helical" evidence="1">
    <location>
        <begin position="78"/>
        <end position="98"/>
    </location>
</feature>
<organism evidence="3 4">
    <name type="scientific">Paenactinomyces guangxiensis</name>
    <dbReference type="NCBI Taxonomy" id="1490290"/>
    <lineage>
        <taxon>Bacteria</taxon>
        <taxon>Bacillati</taxon>
        <taxon>Bacillota</taxon>
        <taxon>Bacilli</taxon>
        <taxon>Bacillales</taxon>
        <taxon>Thermoactinomycetaceae</taxon>
        <taxon>Paenactinomyces</taxon>
    </lineage>
</organism>
<comment type="caution">
    <text evidence="3">The sequence shown here is derived from an EMBL/GenBank/DDBJ whole genome shotgun (WGS) entry which is preliminary data.</text>
</comment>
<keyword evidence="1" id="KW-0812">Transmembrane</keyword>
<keyword evidence="1" id="KW-1133">Transmembrane helix</keyword>
<evidence type="ECO:0000313" key="4">
    <source>
        <dbReference type="Proteomes" id="UP000535491"/>
    </source>
</evidence>
<name>A0A7W1WNH5_9BACL</name>
<evidence type="ECO:0000256" key="1">
    <source>
        <dbReference type="SAM" id="Phobius"/>
    </source>
</evidence>
<dbReference type="InterPro" id="IPR025508">
    <property type="entry name" value="DUF4395"/>
</dbReference>
<dbReference type="Proteomes" id="UP000535491">
    <property type="component" value="Unassembled WGS sequence"/>
</dbReference>
<keyword evidence="1" id="KW-0472">Membrane</keyword>